<dbReference type="EMBL" id="JH650974">
    <property type="protein sequence ID" value="EXA39260.1"/>
    <property type="molecule type" value="Genomic_DNA"/>
</dbReference>
<dbReference type="Proteomes" id="UP000030751">
    <property type="component" value="Unassembled WGS sequence"/>
</dbReference>
<dbReference type="HOGENOM" id="CLU_150795_0_0_1"/>
<evidence type="ECO:0000256" key="1">
    <source>
        <dbReference type="SAM" id="Phobius"/>
    </source>
</evidence>
<organism evidence="2">
    <name type="scientific">Fusarium oxysporum f. sp. pisi HDV247</name>
    <dbReference type="NCBI Taxonomy" id="1080344"/>
    <lineage>
        <taxon>Eukaryota</taxon>
        <taxon>Fungi</taxon>
        <taxon>Dikarya</taxon>
        <taxon>Ascomycota</taxon>
        <taxon>Pezizomycotina</taxon>
        <taxon>Sordariomycetes</taxon>
        <taxon>Hypocreomycetidae</taxon>
        <taxon>Hypocreales</taxon>
        <taxon>Nectriaceae</taxon>
        <taxon>Fusarium</taxon>
        <taxon>Fusarium oxysporum species complex</taxon>
    </lineage>
</organism>
<keyword evidence="1" id="KW-0812">Transmembrane</keyword>
<name>W9PHE9_FUSOX</name>
<sequence>MCCHHWNARFTIILTRVFDTGSEFMRVQSLSILDCSSNDHNRWLLHRYPRLFYHLICIIGCQTGANLTHKWFMTSLWMIFRNSIVAYVSHPPSSQNGLYTADLGHAWPGFKAPSLLKNLSILTTAVITHTLSFEGTLAAPTVC</sequence>
<dbReference type="AlphaFoldDB" id="W9PHE9"/>
<gene>
    <name evidence="2" type="ORF">FOVG_10872</name>
</gene>
<reference evidence="2" key="2">
    <citation type="submission" date="2012-05" db="EMBL/GenBank/DDBJ databases">
        <title>Annotation of the Genome Sequence of Fusarium oxysporum HDV247.</title>
        <authorList>
            <consortium name="The Broad Institute Genomics Platform"/>
            <person name="Ma L.-J."/>
            <person name="Corby-Kistler H."/>
            <person name="Broz K."/>
            <person name="Gale L.R."/>
            <person name="Jonkers W."/>
            <person name="O'Donnell K."/>
            <person name="Ploetz R."/>
            <person name="Steinberg C."/>
            <person name="Schwartz D.C."/>
            <person name="VanEtten H."/>
            <person name="Zhou S."/>
            <person name="Young S.K."/>
            <person name="Zeng Q."/>
            <person name="Gargeya S."/>
            <person name="Fitzgerald M."/>
            <person name="Abouelleil A."/>
            <person name="Alvarado L."/>
            <person name="Chapman S.B."/>
            <person name="Gainer-Dewar J."/>
            <person name="Goldberg J."/>
            <person name="Griggs A."/>
            <person name="Gujja S."/>
            <person name="Hansen M."/>
            <person name="Howarth C."/>
            <person name="Imamovic A."/>
            <person name="Ireland A."/>
            <person name="Larimer J."/>
            <person name="McCowan C."/>
            <person name="Murphy C."/>
            <person name="Pearson M."/>
            <person name="Poon T.W."/>
            <person name="Priest M."/>
            <person name="Roberts A."/>
            <person name="Saif S."/>
            <person name="Shea T."/>
            <person name="Sykes S."/>
            <person name="Wortman J."/>
            <person name="Nusbaum C."/>
            <person name="Birren B."/>
        </authorList>
    </citation>
    <scope>NUCLEOTIDE SEQUENCE</scope>
    <source>
        <strain evidence="2">HDV247</strain>
    </source>
</reference>
<accession>W9PHE9</accession>
<protein>
    <submittedName>
        <fullName evidence="2">Uncharacterized protein</fullName>
    </submittedName>
</protein>
<proteinExistence type="predicted"/>
<feature type="transmembrane region" description="Helical" evidence="1">
    <location>
        <begin position="51"/>
        <end position="72"/>
    </location>
</feature>
<reference evidence="2" key="1">
    <citation type="submission" date="2011-10" db="EMBL/GenBank/DDBJ databases">
        <title>The Genome Sequence of Fusarium oxysporum HDV247.</title>
        <authorList>
            <consortium name="The Broad Institute Genome Sequencing Platform"/>
            <person name="Ma L.-J."/>
            <person name="Gale L.R."/>
            <person name="Schwartz D.C."/>
            <person name="Zhou S."/>
            <person name="Corby-Kistler H."/>
            <person name="Young S.K."/>
            <person name="Zeng Q."/>
            <person name="Gargeya S."/>
            <person name="Fitzgerald M."/>
            <person name="Haas B."/>
            <person name="Abouelleil A."/>
            <person name="Alvarado L."/>
            <person name="Arachchi H.M."/>
            <person name="Berlin A."/>
            <person name="Brown A."/>
            <person name="Chapman S.B."/>
            <person name="Chen Z."/>
            <person name="Dunbar C."/>
            <person name="Freedman E."/>
            <person name="Gearin G."/>
            <person name="Goldberg J."/>
            <person name="Griggs A."/>
            <person name="Gujja S."/>
            <person name="Heiman D."/>
            <person name="Howarth C."/>
            <person name="Larson L."/>
            <person name="Lui A."/>
            <person name="MacDonald P.J.P."/>
            <person name="Montmayeur A."/>
            <person name="Murphy C."/>
            <person name="Neiman D."/>
            <person name="Pearson M."/>
            <person name="Priest M."/>
            <person name="Roberts A."/>
            <person name="Saif S."/>
            <person name="Shea T."/>
            <person name="Shenoy N."/>
            <person name="Sisk P."/>
            <person name="Stolte C."/>
            <person name="Sykes S."/>
            <person name="Wortman J."/>
            <person name="Nusbaum C."/>
            <person name="Birren B."/>
        </authorList>
    </citation>
    <scope>NUCLEOTIDE SEQUENCE [LARGE SCALE GENOMIC DNA]</scope>
    <source>
        <strain evidence="2">HDV247</strain>
    </source>
</reference>
<evidence type="ECO:0000313" key="2">
    <source>
        <dbReference type="EMBL" id="EXA39260.1"/>
    </source>
</evidence>
<keyword evidence="1" id="KW-0472">Membrane</keyword>
<keyword evidence="1" id="KW-1133">Transmembrane helix</keyword>